<dbReference type="Pfam" id="PF20431">
    <property type="entry name" value="E_motif"/>
    <property type="match status" value="1"/>
</dbReference>
<dbReference type="EMBL" id="CACTIH010003619">
    <property type="protein sequence ID" value="CAA2978488.1"/>
    <property type="molecule type" value="Genomic_DNA"/>
</dbReference>
<sequence length="291" mass="33272">MITGVFHNGDVKRANEFLKRMPERDAAKLSALFLSKTRYTFSWEEDLIQAYNTLIVGYGPKGRFEDARRLFDQIPSHGYKGRWGDMELARIERMPRKNQVCWNTIITGCEENAGYKGSIELLLKMQGEKPDRHTLSLHLSVTANWQLGRQIHQFLTKAIPNIPLNNSLITVYELMGLPTRQALELFELMKQIGVRPTYITFKSVLSALVHAGLVEQGRVHNDMDLARVAAKALMTLEPESTGAYVVLYNNYAESGRWDDAKKIRMLMDKNNIKKNLLLIIGAKVLREVKSY</sequence>
<dbReference type="AlphaFoldDB" id="A0A8S0RHN8"/>
<dbReference type="GO" id="GO:0003723">
    <property type="term" value="F:RNA binding"/>
    <property type="evidence" value="ECO:0007669"/>
    <property type="project" value="InterPro"/>
</dbReference>
<comment type="caution">
    <text evidence="3">The sequence shown here is derived from an EMBL/GenBank/DDBJ whole genome shotgun (WGS) entry which is preliminary data.</text>
</comment>
<accession>A0A8S0RHN8</accession>
<dbReference type="InterPro" id="IPR046848">
    <property type="entry name" value="E_motif"/>
</dbReference>
<keyword evidence="4" id="KW-1185">Reference proteome</keyword>
<dbReference type="InterPro" id="IPR046960">
    <property type="entry name" value="PPR_At4g14850-like_plant"/>
</dbReference>
<gene>
    <name evidence="3" type="ORF">OLEA9_A020564</name>
</gene>
<protein>
    <submittedName>
        <fullName evidence="3">Pentatricopeptide repeat-containing At1g62260, mitochondrial</fullName>
    </submittedName>
</protein>
<evidence type="ECO:0000256" key="1">
    <source>
        <dbReference type="ARBA" id="ARBA00022737"/>
    </source>
</evidence>
<dbReference type="Gene3D" id="1.25.40.10">
    <property type="entry name" value="Tetratricopeptide repeat domain"/>
    <property type="match status" value="2"/>
</dbReference>
<dbReference type="NCBIfam" id="TIGR00756">
    <property type="entry name" value="PPR"/>
    <property type="match status" value="1"/>
</dbReference>
<evidence type="ECO:0000313" key="4">
    <source>
        <dbReference type="Proteomes" id="UP000594638"/>
    </source>
</evidence>
<dbReference type="PROSITE" id="PS51375">
    <property type="entry name" value="PPR"/>
    <property type="match status" value="2"/>
</dbReference>
<dbReference type="OrthoDB" id="419616at2759"/>
<dbReference type="Proteomes" id="UP000594638">
    <property type="component" value="Unassembled WGS sequence"/>
</dbReference>
<evidence type="ECO:0000313" key="3">
    <source>
        <dbReference type="EMBL" id="CAA2978488.1"/>
    </source>
</evidence>
<feature type="repeat" description="PPR" evidence="2">
    <location>
        <begin position="161"/>
        <end position="196"/>
    </location>
</feature>
<dbReference type="PANTHER" id="PTHR47926:SF468">
    <property type="entry name" value="PENTATRICOPEPTIDE REPEAT-CONTAINING PROTEIN"/>
    <property type="match status" value="1"/>
</dbReference>
<keyword evidence="1" id="KW-0677">Repeat</keyword>
<organism evidence="3 4">
    <name type="scientific">Olea europaea subsp. europaea</name>
    <dbReference type="NCBI Taxonomy" id="158383"/>
    <lineage>
        <taxon>Eukaryota</taxon>
        <taxon>Viridiplantae</taxon>
        <taxon>Streptophyta</taxon>
        <taxon>Embryophyta</taxon>
        <taxon>Tracheophyta</taxon>
        <taxon>Spermatophyta</taxon>
        <taxon>Magnoliopsida</taxon>
        <taxon>eudicotyledons</taxon>
        <taxon>Gunneridae</taxon>
        <taxon>Pentapetalae</taxon>
        <taxon>asterids</taxon>
        <taxon>lamiids</taxon>
        <taxon>Lamiales</taxon>
        <taxon>Oleaceae</taxon>
        <taxon>Oleeae</taxon>
        <taxon>Olea</taxon>
    </lineage>
</organism>
<evidence type="ECO:0000256" key="2">
    <source>
        <dbReference type="PROSITE-ProRule" id="PRU00708"/>
    </source>
</evidence>
<dbReference type="PANTHER" id="PTHR47926">
    <property type="entry name" value="PENTATRICOPEPTIDE REPEAT-CONTAINING PROTEIN"/>
    <property type="match status" value="1"/>
</dbReference>
<feature type="repeat" description="PPR" evidence="2">
    <location>
        <begin position="47"/>
        <end position="81"/>
    </location>
</feature>
<dbReference type="Pfam" id="PF01535">
    <property type="entry name" value="PPR"/>
    <property type="match status" value="2"/>
</dbReference>
<dbReference type="InterPro" id="IPR011990">
    <property type="entry name" value="TPR-like_helical_dom_sf"/>
</dbReference>
<reference evidence="3 4" key="1">
    <citation type="submission" date="2019-12" db="EMBL/GenBank/DDBJ databases">
        <authorList>
            <person name="Alioto T."/>
            <person name="Alioto T."/>
            <person name="Gomez Garrido J."/>
        </authorList>
    </citation>
    <scope>NUCLEOTIDE SEQUENCE [LARGE SCALE GENOMIC DNA]</scope>
</reference>
<proteinExistence type="predicted"/>
<dbReference type="GO" id="GO:0009451">
    <property type="term" value="P:RNA modification"/>
    <property type="evidence" value="ECO:0007669"/>
    <property type="project" value="InterPro"/>
</dbReference>
<dbReference type="Gramene" id="OE9A020564T1">
    <property type="protein sequence ID" value="OE9A020564C1"/>
    <property type="gene ID" value="OE9A020564"/>
</dbReference>
<dbReference type="Pfam" id="PF13812">
    <property type="entry name" value="PPR_3"/>
    <property type="match status" value="1"/>
</dbReference>
<name>A0A8S0RHN8_OLEEU</name>
<dbReference type="InterPro" id="IPR002885">
    <property type="entry name" value="PPR_rpt"/>
</dbReference>